<accession>A0A0A1U4E2</accession>
<dbReference type="RefSeq" id="XP_004255806.1">
    <property type="nucleotide sequence ID" value="XM_004255758.1"/>
</dbReference>
<sequence>MSKPIEEQTRNFKPEKEQLVSIFLSSMSKLLKEEILYNIKKEQDAKDQENEKKMNKLRTQKDTAINNEIVTQHKLLNYEKGINDSLQKIRDDSNNYISTLKNDDLIWITLDESYLGCERIIRRRFGGVKFEQKVVIRPSVLDNEEVCVADRKFHVKILPHKFCWRVKNDLYICVKDITVFTHLNGKNYATPPMTTNVIRFGDKLGFVENELTIGECYLVNDIQSIKNLQAPQIQVVNNDPKEFITIFENLLDEQKKYSNKLEKEVQDKVDQFIKLAVECQQAANEKLEAAKKLEGDLPEREKRVQELSDQAKREFNTNLKQKKELMARETELHEEEKRCEANTQQMNGMFNQYERLKEDIKNSETELAQFQEQLLTRKNLLLQQENIMETRIKTLETREQINKNVTQELEEQRKRLNVIEKKLIEENKMNGKTQIDLWKKTQLIREREVVIMQREKEKEEAESEFVALKKDVQSLEEKKEEMENIQKELEGKAKKVEEDNKSLEQLKLQLTEQSQELEKNKELLKQRNLELDNQEKQLAEKELQLNQKEQCLAQQEVLRTSNTITELDQNIQKEEDDNISHQEVAGVSNITIGTETDQNVEQREDTNIVQKEASGSPDPTQVSDANQNIEQTEDDKTVSETKDLQKTGSEDDVQEIAEEGITPN</sequence>
<evidence type="ECO:0000313" key="4">
    <source>
        <dbReference type="Proteomes" id="UP000014680"/>
    </source>
</evidence>
<dbReference type="KEGG" id="eiv:EIN_164350"/>
<dbReference type="AlphaFoldDB" id="A0A0A1U4E2"/>
<keyword evidence="4" id="KW-1185">Reference proteome</keyword>
<name>A0A0A1U4E2_ENTIV</name>
<gene>
    <name evidence="3" type="ORF">EIN_164350</name>
</gene>
<dbReference type="EMBL" id="KB206683">
    <property type="protein sequence ID" value="ELP89035.1"/>
    <property type="molecule type" value="Genomic_DNA"/>
</dbReference>
<feature type="region of interest" description="Disordered" evidence="2">
    <location>
        <begin position="609"/>
        <end position="664"/>
    </location>
</feature>
<dbReference type="Proteomes" id="UP000014680">
    <property type="component" value="Unassembled WGS sequence"/>
</dbReference>
<dbReference type="OMA" id="KRCEANT"/>
<reference evidence="3 4" key="1">
    <citation type="submission" date="2012-10" db="EMBL/GenBank/DDBJ databases">
        <authorList>
            <person name="Zafar N."/>
            <person name="Inman J."/>
            <person name="Hall N."/>
            <person name="Lorenzi H."/>
            <person name="Caler E."/>
        </authorList>
    </citation>
    <scope>NUCLEOTIDE SEQUENCE [LARGE SCALE GENOMIC DNA]</scope>
    <source>
        <strain evidence="3 4">IP1</strain>
    </source>
</reference>
<dbReference type="VEuPathDB" id="AmoebaDB:EIN_164350"/>
<dbReference type="PANTHER" id="PTHR43049">
    <property type="entry name" value="EARLY ENDOSOME ANTIGEN"/>
    <property type="match status" value="1"/>
</dbReference>
<feature type="compositionally biased region" description="Basic and acidic residues" evidence="2">
    <location>
        <begin position="634"/>
        <end position="649"/>
    </location>
</feature>
<feature type="compositionally biased region" description="Polar residues" evidence="2">
    <location>
        <begin position="617"/>
        <end position="630"/>
    </location>
</feature>
<organism evidence="3 4">
    <name type="scientific">Entamoeba invadens IP1</name>
    <dbReference type="NCBI Taxonomy" id="370355"/>
    <lineage>
        <taxon>Eukaryota</taxon>
        <taxon>Amoebozoa</taxon>
        <taxon>Evosea</taxon>
        <taxon>Archamoebae</taxon>
        <taxon>Mastigamoebida</taxon>
        <taxon>Entamoebidae</taxon>
        <taxon>Entamoeba</taxon>
    </lineage>
</organism>
<feature type="coiled-coil region" evidence="1">
    <location>
        <begin position="247"/>
        <end position="551"/>
    </location>
</feature>
<dbReference type="OrthoDB" id="10459318at2759"/>
<evidence type="ECO:0000256" key="2">
    <source>
        <dbReference type="SAM" id="MobiDB-lite"/>
    </source>
</evidence>
<dbReference type="PANTHER" id="PTHR43049:SF1">
    <property type="entry name" value="EARLY ENDOSOME ANTIGEN"/>
    <property type="match status" value="1"/>
</dbReference>
<dbReference type="GeneID" id="14888003"/>
<proteinExistence type="predicted"/>
<keyword evidence="1" id="KW-0175">Coiled coil</keyword>
<protein>
    <submittedName>
        <fullName evidence="3">Involucrin, putative</fullName>
    </submittedName>
</protein>
<evidence type="ECO:0000256" key="1">
    <source>
        <dbReference type="SAM" id="Coils"/>
    </source>
</evidence>
<evidence type="ECO:0000313" key="3">
    <source>
        <dbReference type="EMBL" id="ELP89035.1"/>
    </source>
</evidence>